<comment type="caution">
    <text evidence="1">The sequence shown here is derived from an EMBL/GenBank/DDBJ whole genome shotgun (WGS) entry which is preliminary data.</text>
</comment>
<proteinExistence type="predicted"/>
<keyword evidence="2" id="KW-1185">Reference proteome</keyword>
<dbReference type="EMBL" id="BNJJ01000021">
    <property type="protein sequence ID" value="GHO88038.1"/>
    <property type="molecule type" value="Genomic_DNA"/>
</dbReference>
<name>A0ABQ3VRL5_9CHLR</name>
<protein>
    <recommendedName>
        <fullName evidence="3">Cation efflux protein cytoplasmic domain-containing protein</fullName>
    </recommendedName>
</protein>
<dbReference type="RefSeq" id="WP_201365570.1">
    <property type="nucleotide sequence ID" value="NZ_BNJJ01000021.1"/>
</dbReference>
<accession>A0ABQ3VRL5</accession>
<evidence type="ECO:0000313" key="2">
    <source>
        <dbReference type="Proteomes" id="UP000635565"/>
    </source>
</evidence>
<evidence type="ECO:0000313" key="1">
    <source>
        <dbReference type="EMBL" id="GHO88038.1"/>
    </source>
</evidence>
<sequence>MGKRFASINYTLIIRNAAGDHLNGTVSPHDIAKTRKIAQSLLRLLPEAASVDIHVFSPVSPATQSQPIESVNWDQAWEEA</sequence>
<dbReference type="Proteomes" id="UP000635565">
    <property type="component" value="Unassembled WGS sequence"/>
</dbReference>
<reference evidence="1 2" key="1">
    <citation type="journal article" date="2021" name="Int. J. Syst. Evol. Microbiol.">
        <title>Reticulibacter mediterranei gen. nov., sp. nov., within the new family Reticulibacteraceae fam. nov., and Ktedonospora formicarum gen. nov., sp. nov., Ktedonobacter robiniae sp. nov., Dictyobacter formicarum sp. nov. and Dictyobacter arantiisoli sp. nov., belonging to the class Ktedonobacteria.</title>
        <authorList>
            <person name="Yabe S."/>
            <person name="Zheng Y."/>
            <person name="Wang C.M."/>
            <person name="Sakai Y."/>
            <person name="Abe K."/>
            <person name="Yokota A."/>
            <person name="Donadio S."/>
            <person name="Cavaletti L."/>
            <person name="Monciardini P."/>
        </authorList>
    </citation>
    <scope>NUCLEOTIDE SEQUENCE [LARGE SCALE GENOMIC DNA]</scope>
    <source>
        <strain evidence="1 2">SOSP1-9</strain>
    </source>
</reference>
<evidence type="ECO:0008006" key="3">
    <source>
        <dbReference type="Google" id="ProtNLM"/>
    </source>
</evidence>
<gene>
    <name evidence="1" type="ORF">KSZ_60440</name>
</gene>
<organism evidence="1 2">
    <name type="scientific">Dictyobacter formicarum</name>
    <dbReference type="NCBI Taxonomy" id="2778368"/>
    <lineage>
        <taxon>Bacteria</taxon>
        <taxon>Bacillati</taxon>
        <taxon>Chloroflexota</taxon>
        <taxon>Ktedonobacteria</taxon>
        <taxon>Ktedonobacterales</taxon>
        <taxon>Dictyobacteraceae</taxon>
        <taxon>Dictyobacter</taxon>
    </lineage>
</organism>